<feature type="compositionally biased region" description="Polar residues" evidence="1">
    <location>
        <begin position="23"/>
        <end position="38"/>
    </location>
</feature>
<comment type="caution">
    <text evidence="3">The sequence shown here is derived from an EMBL/GenBank/DDBJ whole genome shotgun (WGS) entry which is preliminary data.</text>
</comment>
<feature type="region of interest" description="Disordered" evidence="1">
    <location>
        <begin position="76"/>
        <end position="167"/>
    </location>
</feature>
<evidence type="ECO:0000313" key="4">
    <source>
        <dbReference type="Proteomes" id="UP000593570"/>
    </source>
</evidence>
<dbReference type="AlphaFoldDB" id="A0A8H6LPZ9"/>
<evidence type="ECO:0000256" key="1">
    <source>
        <dbReference type="SAM" id="MobiDB-lite"/>
    </source>
</evidence>
<gene>
    <name evidence="2" type="ORF">HZS61_008188</name>
    <name evidence="3" type="ORF">HZS61_008215</name>
</gene>
<dbReference type="Proteomes" id="UP000593570">
    <property type="component" value="Unassembled WGS sequence"/>
</dbReference>
<evidence type="ECO:0000313" key="2">
    <source>
        <dbReference type="EMBL" id="KAF6527886.1"/>
    </source>
</evidence>
<protein>
    <submittedName>
        <fullName evidence="3">Uncharacterized protein</fullName>
    </submittedName>
</protein>
<accession>A0A8H6LPZ9</accession>
<reference evidence="3 4" key="1">
    <citation type="journal article" date="2020" name="bioRxiv">
        <title>A chromosome-scale genome assembly for the Fusarium oxysporum strain Fo5176 to establish a model Arabidopsis-fungal pathosystem.</title>
        <authorList>
            <person name="Fokkens L."/>
            <person name="Guo L."/>
            <person name="Dora S."/>
            <person name="Wang B."/>
            <person name="Ye K."/>
            <person name="Sanchez-Rodriguez C."/>
            <person name="Croll D."/>
        </authorList>
    </citation>
    <scope>NUCLEOTIDE SEQUENCE [LARGE SCALE GENOMIC DNA]</scope>
    <source>
        <strain evidence="3 4">Fo5176</strain>
    </source>
</reference>
<feature type="compositionally biased region" description="Polar residues" evidence="1">
    <location>
        <begin position="140"/>
        <end position="150"/>
    </location>
</feature>
<sequence>MLLTAESSDKERSDKHEGEVNELTPSSPLDTKSEFTPSSRKRFFTDDGESELLAIGLLRSRREAGLEKWRCLNVKEKATAQPPEAKDQSPSPLNSSPSGKTHSYSPPPEEPDGPEASQESYGGDWVAHFADELLPGGSSAVMSSPQNATAADQGGSLKGNAAMTTHQ</sequence>
<feature type="compositionally biased region" description="Basic and acidic residues" evidence="1">
    <location>
        <begin position="7"/>
        <end position="19"/>
    </location>
</feature>
<dbReference type="EMBL" id="JACDXP010000002">
    <property type="protein sequence ID" value="KAF6527886.1"/>
    <property type="molecule type" value="Genomic_DNA"/>
</dbReference>
<name>A0A8H6LPZ9_FUSOX</name>
<feature type="compositionally biased region" description="Polar residues" evidence="1">
    <location>
        <begin position="88"/>
        <end position="104"/>
    </location>
</feature>
<evidence type="ECO:0000313" key="3">
    <source>
        <dbReference type="EMBL" id="KAF6527913.1"/>
    </source>
</evidence>
<feature type="region of interest" description="Disordered" evidence="1">
    <location>
        <begin position="1"/>
        <end position="47"/>
    </location>
</feature>
<proteinExistence type="predicted"/>
<organism evidence="3 4">
    <name type="scientific">Fusarium oxysporum f. sp. conglutinans</name>
    <dbReference type="NCBI Taxonomy" id="100902"/>
    <lineage>
        <taxon>Eukaryota</taxon>
        <taxon>Fungi</taxon>
        <taxon>Dikarya</taxon>
        <taxon>Ascomycota</taxon>
        <taxon>Pezizomycotina</taxon>
        <taxon>Sordariomycetes</taxon>
        <taxon>Hypocreomycetidae</taxon>
        <taxon>Hypocreales</taxon>
        <taxon>Nectriaceae</taxon>
        <taxon>Fusarium</taxon>
        <taxon>Fusarium oxysporum species complex</taxon>
    </lineage>
</organism>
<dbReference type="EMBL" id="JACDXP010000002">
    <property type="protein sequence ID" value="KAF6527913.1"/>
    <property type="molecule type" value="Genomic_DNA"/>
</dbReference>